<dbReference type="PROSITE" id="PS50928">
    <property type="entry name" value="ABC_TM1"/>
    <property type="match status" value="1"/>
</dbReference>
<evidence type="ECO:0000256" key="2">
    <source>
        <dbReference type="ARBA" id="ARBA00007069"/>
    </source>
</evidence>
<gene>
    <name evidence="11" type="ORF">LWF01_15410</name>
</gene>
<organism evidence="11 12">
    <name type="scientific">Saxibacter everestensis</name>
    <dbReference type="NCBI Taxonomy" id="2909229"/>
    <lineage>
        <taxon>Bacteria</taxon>
        <taxon>Bacillati</taxon>
        <taxon>Actinomycetota</taxon>
        <taxon>Actinomycetes</taxon>
        <taxon>Micrococcales</taxon>
        <taxon>Brevibacteriaceae</taxon>
        <taxon>Saxibacter</taxon>
    </lineage>
</organism>
<evidence type="ECO:0000256" key="3">
    <source>
        <dbReference type="ARBA" id="ARBA00022448"/>
    </source>
</evidence>
<dbReference type="InterPro" id="IPR000515">
    <property type="entry name" value="MetI-like"/>
</dbReference>
<keyword evidence="3 8" id="KW-0813">Transport</keyword>
<evidence type="ECO:0000313" key="12">
    <source>
        <dbReference type="Proteomes" id="UP001209083"/>
    </source>
</evidence>
<feature type="region of interest" description="Disordered" evidence="9">
    <location>
        <begin position="1"/>
        <end position="22"/>
    </location>
</feature>
<evidence type="ECO:0000256" key="7">
    <source>
        <dbReference type="ARBA" id="ARBA00023136"/>
    </source>
</evidence>
<sequence length="304" mass="32112">MAVTLTATDKAPPSDGAAARRPVPEASARNGFRLVVPAVIVVVLVFVIPVLYIVWQSVSDPTIGLQNYAWLLTSSTNLQVLGRTIVVAIGATLITAVVGYPYAYLMSTSGPVLRGIMMALVLLPFWTSLMVRAFAWVIILQNNGVLNAILRGMGAPGVSLLGTTTATLIGMCQVLMPFMVLPMVAVMQSIDHRLPLAAQVMGASPQKAFRTVYFPLSLPGVFAGCLMVFILSLGFYITPALLGSPREQLLPNAIYAQVLELLNWGHGGAMAVALLMIVGVLLALVALLGRVFGVQIGKLGGTGL</sequence>
<evidence type="ECO:0000256" key="1">
    <source>
        <dbReference type="ARBA" id="ARBA00004651"/>
    </source>
</evidence>
<comment type="subcellular location">
    <subcellularLocation>
        <location evidence="1 8">Cell membrane</location>
        <topology evidence="1 8">Multi-pass membrane protein</topology>
    </subcellularLocation>
</comment>
<protein>
    <submittedName>
        <fullName evidence="11">ABC transporter permease</fullName>
    </submittedName>
</protein>
<feature type="transmembrane region" description="Helical" evidence="8">
    <location>
        <begin position="269"/>
        <end position="289"/>
    </location>
</feature>
<evidence type="ECO:0000313" key="11">
    <source>
        <dbReference type="EMBL" id="WGW11461.1"/>
    </source>
</evidence>
<feature type="transmembrane region" description="Helical" evidence="8">
    <location>
        <begin position="115"/>
        <end position="139"/>
    </location>
</feature>
<dbReference type="EMBL" id="CP090958">
    <property type="protein sequence ID" value="WGW11461.1"/>
    <property type="molecule type" value="Genomic_DNA"/>
</dbReference>
<evidence type="ECO:0000256" key="9">
    <source>
        <dbReference type="SAM" id="MobiDB-lite"/>
    </source>
</evidence>
<feature type="transmembrane region" description="Helical" evidence="8">
    <location>
        <begin position="80"/>
        <end position="103"/>
    </location>
</feature>
<dbReference type="RefSeq" id="WP_349638251.1">
    <property type="nucleotide sequence ID" value="NZ_CP090958.1"/>
</dbReference>
<keyword evidence="6 8" id="KW-1133">Transmembrane helix</keyword>
<feature type="transmembrane region" description="Helical" evidence="8">
    <location>
        <begin position="159"/>
        <end position="186"/>
    </location>
</feature>
<reference evidence="11 12" key="1">
    <citation type="submission" date="2023-05" db="EMBL/GenBank/DDBJ databases">
        <title>Lithophilousrod everest ZFBP1038 complete genpme.</title>
        <authorList>
            <person name="Tian M."/>
        </authorList>
    </citation>
    <scope>NUCLEOTIDE SEQUENCE [LARGE SCALE GENOMIC DNA]</scope>
    <source>
        <strain evidence="11 12">ZFBP1038</strain>
    </source>
</reference>
<keyword evidence="4" id="KW-1003">Cell membrane</keyword>
<evidence type="ECO:0000256" key="8">
    <source>
        <dbReference type="RuleBase" id="RU363032"/>
    </source>
</evidence>
<dbReference type="CDD" id="cd06261">
    <property type="entry name" value="TM_PBP2"/>
    <property type="match status" value="1"/>
</dbReference>
<feature type="transmembrane region" description="Helical" evidence="8">
    <location>
        <begin position="212"/>
        <end position="237"/>
    </location>
</feature>
<keyword evidence="12" id="KW-1185">Reference proteome</keyword>
<feature type="transmembrane region" description="Helical" evidence="8">
    <location>
        <begin position="34"/>
        <end position="55"/>
    </location>
</feature>
<dbReference type="PANTHER" id="PTHR42929">
    <property type="entry name" value="INNER MEMBRANE ABC TRANSPORTER PERMEASE PROTEIN YDCU-RELATED-RELATED"/>
    <property type="match status" value="1"/>
</dbReference>
<accession>A0ABY8QSS0</accession>
<evidence type="ECO:0000256" key="4">
    <source>
        <dbReference type="ARBA" id="ARBA00022475"/>
    </source>
</evidence>
<dbReference type="InterPro" id="IPR035906">
    <property type="entry name" value="MetI-like_sf"/>
</dbReference>
<name>A0ABY8QSS0_9MICO</name>
<keyword evidence="5 8" id="KW-0812">Transmembrane</keyword>
<dbReference type="PANTHER" id="PTHR42929:SF5">
    <property type="entry name" value="ABC TRANSPORTER PERMEASE PROTEIN"/>
    <property type="match status" value="1"/>
</dbReference>
<dbReference type="Gene3D" id="1.10.3720.10">
    <property type="entry name" value="MetI-like"/>
    <property type="match status" value="1"/>
</dbReference>
<evidence type="ECO:0000256" key="5">
    <source>
        <dbReference type="ARBA" id="ARBA00022692"/>
    </source>
</evidence>
<evidence type="ECO:0000256" key="6">
    <source>
        <dbReference type="ARBA" id="ARBA00022989"/>
    </source>
</evidence>
<feature type="domain" description="ABC transmembrane type-1" evidence="10">
    <location>
        <begin position="81"/>
        <end position="287"/>
    </location>
</feature>
<dbReference type="Proteomes" id="UP001209083">
    <property type="component" value="Chromosome"/>
</dbReference>
<comment type="similarity">
    <text evidence="2">Belongs to the binding-protein-dependent transport system permease family. CysTW subfamily.</text>
</comment>
<evidence type="ECO:0000259" key="10">
    <source>
        <dbReference type="PROSITE" id="PS50928"/>
    </source>
</evidence>
<keyword evidence="7 8" id="KW-0472">Membrane</keyword>
<dbReference type="SUPFAM" id="SSF161098">
    <property type="entry name" value="MetI-like"/>
    <property type="match status" value="1"/>
</dbReference>
<dbReference type="Pfam" id="PF00528">
    <property type="entry name" value="BPD_transp_1"/>
    <property type="match status" value="1"/>
</dbReference>
<proteinExistence type="inferred from homology"/>